<keyword evidence="7" id="KW-1185">Reference proteome</keyword>
<comment type="similarity">
    <text evidence="1">Belongs to the arginase family. Agmatinase subfamily.</text>
</comment>
<dbReference type="InterPro" id="IPR023696">
    <property type="entry name" value="Ureohydrolase_dom_sf"/>
</dbReference>
<dbReference type="NCBIfam" id="TIGR01230">
    <property type="entry name" value="agmatinase"/>
    <property type="match status" value="1"/>
</dbReference>
<gene>
    <name evidence="6" type="ORF">SAMN06265377_1642</name>
</gene>
<dbReference type="SUPFAM" id="SSF52768">
    <property type="entry name" value="Arginase/deacetylase"/>
    <property type="match status" value="1"/>
</dbReference>
<evidence type="ECO:0000256" key="3">
    <source>
        <dbReference type="ARBA" id="ARBA00022801"/>
    </source>
</evidence>
<dbReference type="InterPro" id="IPR006035">
    <property type="entry name" value="Ureohydrolase"/>
</dbReference>
<dbReference type="GO" id="GO:0046872">
    <property type="term" value="F:metal ion binding"/>
    <property type="evidence" value="ECO:0007669"/>
    <property type="project" value="UniProtKB-KW"/>
</dbReference>
<feature type="binding site" evidence="4">
    <location>
        <position position="87"/>
    </location>
    <ligand>
        <name>Mn(2+)</name>
        <dbReference type="ChEBI" id="CHEBI:29035"/>
        <label>1</label>
    </ligand>
</feature>
<dbReference type="RefSeq" id="WP_097045296.1">
    <property type="nucleotide sequence ID" value="NZ_OBEH01000002.1"/>
</dbReference>
<dbReference type="CDD" id="cd11593">
    <property type="entry name" value="Agmatinase-like_2"/>
    <property type="match status" value="1"/>
</dbReference>
<evidence type="ECO:0000313" key="7">
    <source>
        <dbReference type="Proteomes" id="UP000219048"/>
    </source>
</evidence>
<evidence type="ECO:0000256" key="4">
    <source>
        <dbReference type="PIRSR" id="PIRSR036979-1"/>
    </source>
</evidence>
<dbReference type="AlphaFoldDB" id="A0A285MRS6"/>
<keyword evidence="2 4" id="KW-0479">Metal-binding</keyword>
<dbReference type="PANTHER" id="PTHR11358:SF26">
    <property type="entry name" value="GUANIDINO ACID HYDROLASE, MITOCHONDRIAL"/>
    <property type="match status" value="1"/>
</dbReference>
<feature type="binding site" evidence="4">
    <location>
        <position position="188"/>
    </location>
    <ligand>
        <name>Mn(2+)</name>
        <dbReference type="ChEBI" id="CHEBI:29035"/>
        <label>1</label>
    </ligand>
</feature>
<keyword evidence="4" id="KW-0464">Manganese</keyword>
<dbReference type="InterPro" id="IPR005925">
    <property type="entry name" value="Agmatinase-rel"/>
</dbReference>
<evidence type="ECO:0000256" key="1">
    <source>
        <dbReference type="ARBA" id="ARBA00009227"/>
    </source>
</evidence>
<protein>
    <submittedName>
        <fullName evidence="6">Agmatinase</fullName>
    </submittedName>
</protein>
<feature type="binding site" evidence="4">
    <location>
        <position position="114"/>
    </location>
    <ligand>
        <name>Mn(2+)</name>
        <dbReference type="ChEBI" id="CHEBI:29035"/>
        <label>1</label>
    </ligand>
</feature>
<comment type="cofactor">
    <cofactor evidence="4">
        <name>Mn(2+)</name>
        <dbReference type="ChEBI" id="CHEBI:29035"/>
    </cofactor>
    <text evidence="4">Binds 2 manganese ions per subunit.</text>
</comment>
<dbReference type="Proteomes" id="UP000219048">
    <property type="component" value="Unassembled WGS sequence"/>
</dbReference>
<dbReference type="PROSITE" id="PS01053">
    <property type="entry name" value="ARGINASE_1"/>
    <property type="match status" value="1"/>
</dbReference>
<feature type="binding site" evidence="4">
    <location>
        <position position="110"/>
    </location>
    <ligand>
        <name>Mn(2+)</name>
        <dbReference type="ChEBI" id="CHEBI:29035"/>
        <label>1</label>
    </ligand>
</feature>
<accession>A0A285MRS6</accession>
<dbReference type="InterPro" id="IPR020855">
    <property type="entry name" value="Ureohydrolase_Mn_BS"/>
</dbReference>
<keyword evidence="3 5" id="KW-0378">Hydrolase</keyword>
<dbReference type="EMBL" id="OBEH01000002">
    <property type="protein sequence ID" value="SNY99828.1"/>
    <property type="molecule type" value="Genomic_DNA"/>
</dbReference>
<evidence type="ECO:0000256" key="2">
    <source>
        <dbReference type="ARBA" id="ARBA00022723"/>
    </source>
</evidence>
<name>A0A285MRS6_9FLAO</name>
<feature type="binding site" evidence="4">
    <location>
        <position position="190"/>
    </location>
    <ligand>
        <name>Mn(2+)</name>
        <dbReference type="ChEBI" id="CHEBI:29035"/>
        <label>1</label>
    </ligand>
</feature>
<sequence length="258" mass="28951">MTKVVVQGFLFDEKSSYLKGPSLAPPIIRKAYHSSSANYYSENGCLIAPELFNDLGDSEIKEYFDINKVTLKNLEARKPLITLGGDHSITFPIIQAFYSIYGKVDILHIDAHSDLYKDFEGDTYSHACPFYNIMENGLAENLYQVGIRTLNEEQRANAKKFGVTINEMKDFQSFIIPVFKNPLYLSVDLDALDPAYAPGVSHHEPGGLSTRQLIEIIQKINVPLIGADIVEYNPTRDINDMTAMVSAKLFKEIASKMI</sequence>
<reference evidence="7" key="1">
    <citation type="submission" date="2017-09" db="EMBL/GenBank/DDBJ databases">
        <authorList>
            <person name="Varghese N."/>
            <person name="Submissions S."/>
        </authorList>
    </citation>
    <scope>NUCLEOTIDE SEQUENCE [LARGE SCALE GENOMIC DNA]</scope>
    <source>
        <strain evidence="7">DSM 25885</strain>
    </source>
</reference>
<dbReference type="OrthoDB" id="9788689at2"/>
<evidence type="ECO:0000256" key="5">
    <source>
        <dbReference type="RuleBase" id="RU003684"/>
    </source>
</evidence>
<dbReference type="PIRSF" id="PIRSF036979">
    <property type="entry name" value="Arginase"/>
    <property type="match status" value="1"/>
</dbReference>
<proteinExistence type="inferred from homology"/>
<dbReference type="Pfam" id="PF00491">
    <property type="entry name" value="Arginase"/>
    <property type="match status" value="1"/>
</dbReference>
<feature type="binding site" evidence="4">
    <location>
        <position position="112"/>
    </location>
    <ligand>
        <name>Mn(2+)</name>
        <dbReference type="ChEBI" id="CHEBI:29035"/>
        <label>1</label>
    </ligand>
</feature>
<evidence type="ECO:0000313" key="6">
    <source>
        <dbReference type="EMBL" id="SNY99828.1"/>
    </source>
</evidence>
<dbReference type="Gene3D" id="3.40.800.10">
    <property type="entry name" value="Ureohydrolase domain"/>
    <property type="match status" value="1"/>
</dbReference>
<dbReference type="GO" id="GO:0008783">
    <property type="term" value="F:agmatinase activity"/>
    <property type="evidence" value="ECO:0007669"/>
    <property type="project" value="TreeGrafter"/>
</dbReference>
<dbReference type="PROSITE" id="PS51409">
    <property type="entry name" value="ARGINASE_2"/>
    <property type="match status" value="1"/>
</dbReference>
<dbReference type="PANTHER" id="PTHR11358">
    <property type="entry name" value="ARGINASE/AGMATINASE"/>
    <property type="match status" value="1"/>
</dbReference>
<organism evidence="6 7">
    <name type="scientific">Flagellimonas pacifica</name>
    <dbReference type="NCBI Taxonomy" id="1247520"/>
    <lineage>
        <taxon>Bacteria</taxon>
        <taxon>Pseudomonadati</taxon>
        <taxon>Bacteroidota</taxon>
        <taxon>Flavobacteriia</taxon>
        <taxon>Flavobacteriales</taxon>
        <taxon>Flavobacteriaceae</taxon>
        <taxon>Flagellimonas</taxon>
    </lineage>
</organism>
<dbReference type="GO" id="GO:0033389">
    <property type="term" value="P:putrescine biosynthetic process from arginine, via agmatine"/>
    <property type="evidence" value="ECO:0007669"/>
    <property type="project" value="TreeGrafter"/>
</dbReference>